<dbReference type="CDD" id="cd00082">
    <property type="entry name" value="HisKA"/>
    <property type="match status" value="1"/>
</dbReference>
<dbReference type="Proteomes" id="UP000004095">
    <property type="component" value="Unassembled WGS sequence"/>
</dbReference>
<dbReference type="InterPro" id="IPR036097">
    <property type="entry name" value="HisK_dim/P_sf"/>
</dbReference>
<feature type="domain" description="Response regulatory" evidence="15">
    <location>
        <begin position="420"/>
        <end position="542"/>
    </location>
</feature>
<evidence type="ECO:0000256" key="1">
    <source>
        <dbReference type="ARBA" id="ARBA00000085"/>
    </source>
</evidence>
<proteinExistence type="predicted"/>
<dbReference type="RefSeq" id="WP_002698194.1">
    <property type="nucleotide sequence ID" value="NZ_AAWS01000016.1"/>
</dbReference>
<dbReference type="GO" id="GO:0005886">
    <property type="term" value="C:plasma membrane"/>
    <property type="evidence" value="ECO:0007669"/>
    <property type="project" value="UniProtKB-SubCell"/>
</dbReference>
<dbReference type="EC" id="2.7.13.3" evidence="3"/>
<dbReference type="PANTHER" id="PTHR45339">
    <property type="entry name" value="HYBRID SIGNAL TRANSDUCTION HISTIDINE KINASE J"/>
    <property type="match status" value="1"/>
</dbReference>
<gene>
    <name evidence="17" type="ORF">M23134_04017</name>
</gene>
<protein>
    <recommendedName>
        <fullName evidence="3">histidine kinase</fullName>
        <ecNumber evidence="3">2.7.13.3</ecNumber>
    </recommendedName>
</protein>
<evidence type="ECO:0000256" key="13">
    <source>
        <dbReference type="PROSITE-ProRule" id="PRU00169"/>
    </source>
</evidence>
<dbReference type="SUPFAM" id="SSF52172">
    <property type="entry name" value="CheY-like"/>
    <property type="match status" value="1"/>
</dbReference>
<comment type="subcellular location">
    <subcellularLocation>
        <location evidence="2">Cell membrane</location>
        <topology evidence="2">Multi-pass membrane protein</topology>
    </subcellularLocation>
</comment>
<keyword evidence="8" id="KW-0067">ATP-binding</keyword>
<dbReference type="Gene3D" id="1.20.120.160">
    <property type="entry name" value="HPT domain"/>
    <property type="match status" value="1"/>
</dbReference>
<dbReference type="SUPFAM" id="SSF55874">
    <property type="entry name" value="ATPase domain of HSP90 chaperone/DNA topoisomerase II/histidine kinase"/>
    <property type="match status" value="1"/>
</dbReference>
<keyword evidence="18" id="KW-1185">Reference proteome</keyword>
<comment type="caution">
    <text evidence="17">The sequence shown here is derived from an EMBL/GenBank/DDBJ whole genome shotgun (WGS) entry which is preliminary data.</text>
</comment>
<dbReference type="GO" id="GO:0005524">
    <property type="term" value="F:ATP binding"/>
    <property type="evidence" value="ECO:0007669"/>
    <property type="project" value="UniProtKB-KW"/>
</dbReference>
<dbReference type="eggNOG" id="COG0642">
    <property type="taxonomic scope" value="Bacteria"/>
</dbReference>
<keyword evidence="5 13" id="KW-0597">Phosphoprotein</keyword>
<dbReference type="AlphaFoldDB" id="A1ZMS4"/>
<evidence type="ECO:0000259" key="16">
    <source>
        <dbReference type="PROSITE" id="PS50894"/>
    </source>
</evidence>
<dbReference type="GO" id="GO:0000155">
    <property type="term" value="F:phosphorelay sensor kinase activity"/>
    <property type="evidence" value="ECO:0007669"/>
    <property type="project" value="InterPro"/>
</dbReference>
<dbReference type="CDD" id="cd16922">
    <property type="entry name" value="HATPase_EvgS-ArcB-TorS-like"/>
    <property type="match status" value="1"/>
</dbReference>
<evidence type="ECO:0000256" key="9">
    <source>
        <dbReference type="ARBA" id="ARBA00022989"/>
    </source>
</evidence>
<dbReference type="OrthoDB" id="9811889at2"/>
<dbReference type="Gene3D" id="3.30.565.10">
    <property type="entry name" value="Histidine kinase-like ATPase, C-terminal domain"/>
    <property type="match status" value="1"/>
</dbReference>
<evidence type="ECO:0000256" key="8">
    <source>
        <dbReference type="ARBA" id="ARBA00022840"/>
    </source>
</evidence>
<dbReference type="SMART" id="SM00387">
    <property type="entry name" value="HATPase_c"/>
    <property type="match status" value="1"/>
</dbReference>
<dbReference type="Gene3D" id="1.10.287.130">
    <property type="match status" value="1"/>
</dbReference>
<dbReference type="SUPFAM" id="SSF47384">
    <property type="entry name" value="Homodimeric domain of signal transducing histidine kinase"/>
    <property type="match status" value="1"/>
</dbReference>
<evidence type="ECO:0000259" key="15">
    <source>
        <dbReference type="PROSITE" id="PS50110"/>
    </source>
</evidence>
<dbReference type="PROSITE" id="PS50894">
    <property type="entry name" value="HPT"/>
    <property type="match status" value="1"/>
</dbReference>
<feature type="modified residue" description="4-aspartylphosphate" evidence="13">
    <location>
        <position position="473"/>
    </location>
</feature>
<dbReference type="FunFam" id="3.30.565.10:FF:000010">
    <property type="entry name" value="Sensor histidine kinase RcsC"/>
    <property type="match status" value="1"/>
</dbReference>
<comment type="catalytic activity">
    <reaction evidence="1">
        <text>ATP + protein L-histidine = ADP + protein N-phospho-L-histidine.</text>
        <dbReference type="EC" id="2.7.13.3"/>
    </reaction>
</comment>
<evidence type="ECO:0000313" key="17">
    <source>
        <dbReference type="EMBL" id="EAY28454.1"/>
    </source>
</evidence>
<keyword evidence="7" id="KW-0547">Nucleotide-binding</keyword>
<dbReference type="InterPro" id="IPR001789">
    <property type="entry name" value="Sig_transdc_resp-reg_receiver"/>
</dbReference>
<dbReference type="PROSITE" id="PS50110">
    <property type="entry name" value="RESPONSE_REGULATORY"/>
    <property type="match status" value="1"/>
</dbReference>
<feature type="domain" description="Histidine kinase" evidence="14">
    <location>
        <begin position="168"/>
        <end position="394"/>
    </location>
</feature>
<dbReference type="Pfam" id="PF00072">
    <property type="entry name" value="Response_reg"/>
    <property type="match status" value="1"/>
</dbReference>
<dbReference type="InterPro" id="IPR011006">
    <property type="entry name" value="CheY-like_superfamily"/>
</dbReference>
<dbReference type="InterPro" id="IPR003594">
    <property type="entry name" value="HATPase_dom"/>
</dbReference>
<feature type="domain" description="HPt" evidence="16">
    <location>
        <begin position="563"/>
        <end position="662"/>
    </location>
</feature>
<dbReference type="Pfam" id="PF02518">
    <property type="entry name" value="HATPase_c"/>
    <property type="match status" value="1"/>
</dbReference>
<evidence type="ECO:0000256" key="11">
    <source>
        <dbReference type="ARBA" id="ARBA00023136"/>
    </source>
</evidence>
<dbReference type="SMART" id="SM00388">
    <property type="entry name" value="HisKA"/>
    <property type="match status" value="1"/>
</dbReference>
<evidence type="ECO:0000256" key="5">
    <source>
        <dbReference type="ARBA" id="ARBA00022553"/>
    </source>
</evidence>
<dbReference type="PRINTS" id="PR00344">
    <property type="entry name" value="BCTRLSENSOR"/>
</dbReference>
<sequence length="662" mass="75139">MENLDIYKARYLADRCQFILFTPEGKLVQTCNTLLDLNVYLNQSIFPVFPFLESLQDTLALLEPGQPPLEFPRLENFVSGIDTSFKVLDCRIECILNNQVPTLLLVIEHHPDAHQYIFQIQQEGKESAIQKELLAVQNRSIELEKELLQLKNEELKRIEQFKSNFFAEISHELRTPLNGIIGLTDLLLEVMTNPHHADYLKAIQSSGNHLVTIVNDVLDMSKIESGQMQFEETHINLPEMLQNIVLSFKQKFMQKGIQVNTVLATDVPEEVLGDKVRLTQILYNLVGNAIKFTSEGEVSIEITFVAPVPSADQAEQIQLDFIVKDSGIGIKKERLQQIFEPYQQASKQTTRLYGGTGLGLSIVRQLIELQGGHISVNSRWGEGTIFNFVLPLKLAPEIEPLTNSPDFRHSILTPFDVPLKVLLADDNDVNLLFARQILQEWNCKVITVSNGKEAVELLKKGEAKEAFDLVLMDVYMPEMTGTEATHYIRKVLQISPDQLPIIALTASVSQQERNEGVLDLMDDYLIKPFKKEDLYAKIVQMTQITKSETYIDMSYLEEVSIGDSSFILDIAELFIHQTCTDIDKVRALMTAQNWEDMALAVHKVKPTFKLLGIKPAEKNLEKLQNYAKQTINIDQLPTLLQEVEDIYQLAVAELKQKLSLSE</sequence>
<dbReference type="InterPro" id="IPR036890">
    <property type="entry name" value="HATPase_C_sf"/>
</dbReference>
<evidence type="ECO:0000256" key="10">
    <source>
        <dbReference type="ARBA" id="ARBA00023012"/>
    </source>
</evidence>
<keyword evidence="6" id="KW-0812">Transmembrane</keyword>
<dbReference type="CDD" id="cd17546">
    <property type="entry name" value="REC_hyHK_CKI1_RcsC-like"/>
    <property type="match status" value="1"/>
</dbReference>
<dbReference type="PROSITE" id="PS50109">
    <property type="entry name" value="HIS_KIN"/>
    <property type="match status" value="1"/>
</dbReference>
<dbReference type="InterPro" id="IPR005467">
    <property type="entry name" value="His_kinase_dom"/>
</dbReference>
<evidence type="ECO:0000256" key="4">
    <source>
        <dbReference type="ARBA" id="ARBA00022475"/>
    </source>
</evidence>
<dbReference type="Gene3D" id="3.40.50.2300">
    <property type="match status" value="1"/>
</dbReference>
<reference evidence="17 18" key="1">
    <citation type="submission" date="2007-01" db="EMBL/GenBank/DDBJ databases">
        <authorList>
            <person name="Haygood M."/>
            <person name="Podell S."/>
            <person name="Anderson C."/>
            <person name="Hopkinson B."/>
            <person name="Roe K."/>
            <person name="Barbeau K."/>
            <person name="Gaasterland T."/>
            <person name="Ferriera S."/>
            <person name="Johnson J."/>
            <person name="Kravitz S."/>
            <person name="Beeson K."/>
            <person name="Sutton G."/>
            <person name="Rogers Y.-H."/>
            <person name="Friedman R."/>
            <person name="Frazier M."/>
            <person name="Venter J.C."/>
        </authorList>
    </citation>
    <scope>NUCLEOTIDE SEQUENCE [LARGE SCALE GENOMIC DNA]</scope>
    <source>
        <strain evidence="17 18">ATCC 23134</strain>
    </source>
</reference>
<dbReference type="EMBL" id="AAWS01000016">
    <property type="protein sequence ID" value="EAY28454.1"/>
    <property type="molecule type" value="Genomic_DNA"/>
</dbReference>
<dbReference type="InterPro" id="IPR036641">
    <property type="entry name" value="HPT_dom_sf"/>
</dbReference>
<dbReference type="InterPro" id="IPR008207">
    <property type="entry name" value="Sig_transdc_His_kin_Hpt_dom"/>
</dbReference>
<name>A1ZMS4_MICM2</name>
<keyword evidence="10" id="KW-0902">Two-component regulatory system</keyword>
<evidence type="ECO:0000256" key="6">
    <source>
        <dbReference type="ARBA" id="ARBA00022692"/>
    </source>
</evidence>
<dbReference type="SMART" id="SM00448">
    <property type="entry name" value="REC"/>
    <property type="match status" value="1"/>
</dbReference>
<evidence type="ECO:0000313" key="18">
    <source>
        <dbReference type="Proteomes" id="UP000004095"/>
    </source>
</evidence>
<keyword evidence="4" id="KW-1003">Cell membrane</keyword>
<dbReference type="SUPFAM" id="SSF47226">
    <property type="entry name" value="Histidine-containing phosphotransfer domain, HPT domain"/>
    <property type="match status" value="1"/>
</dbReference>
<dbReference type="InterPro" id="IPR004358">
    <property type="entry name" value="Sig_transdc_His_kin-like_C"/>
</dbReference>
<evidence type="ECO:0000256" key="12">
    <source>
        <dbReference type="PROSITE-ProRule" id="PRU00110"/>
    </source>
</evidence>
<evidence type="ECO:0000256" key="7">
    <source>
        <dbReference type="ARBA" id="ARBA00022741"/>
    </source>
</evidence>
<organism evidence="17 18">
    <name type="scientific">Microscilla marina ATCC 23134</name>
    <dbReference type="NCBI Taxonomy" id="313606"/>
    <lineage>
        <taxon>Bacteria</taxon>
        <taxon>Pseudomonadati</taxon>
        <taxon>Bacteroidota</taxon>
        <taxon>Cytophagia</taxon>
        <taxon>Cytophagales</taxon>
        <taxon>Microscillaceae</taxon>
        <taxon>Microscilla</taxon>
    </lineage>
</organism>
<evidence type="ECO:0000256" key="2">
    <source>
        <dbReference type="ARBA" id="ARBA00004651"/>
    </source>
</evidence>
<keyword evidence="11" id="KW-0472">Membrane</keyword>
<dbReference type="Pfam" id="PF00512">
    <property type="entry name" value="HisKA"/>
    <property type="match status" value="1"/>
</dbReference>
<keyword evidence="9" id="KW-1133">Transmembrane helix</keyword>
<feature type="modified residue" description="Phosphohistidine" evidence="12">
    <location>
        <position position="602"/>
    </location>
</feature>
<evidence type="ECO:0000256" key="3">
    <source>
        <dbReference type="ARBA" id="ARBA00012438"/>
    </source>
</evidence>
<evidence type="ECO:0000259" key="14">
    <source>
        <dbReference type="PROSITE" id="PS50109"/>
    </source>
</evidence>
<dbReference type="PANTHER" id="PTHR45339:SF1">
    <property type="entry name" value="HYBRID SIGNAL TRANSDUCTION HISTIDINE KINASE J"/>
    <property type="match status" value="1"/>
</dbReference>
<accession>A1ZMS4</accession>
<dbReference type="InterPro" id="IPR003661">
    <property type="entry name" value="HisK_dim/P_dom"/>
</dbReference>